<keyword evidence="1" id="KW-1133">Transmembrane helix</keyword>
<comment type="caution">
    <text evidence="2">The sequence shown here is derived from an EMBL/GenBank/DDBJ whole genome shotgun (WGS) entry which is preliminary data.</text>
</comment>
<dbReference type="Proteomes" id="UP000294546">
    <property type="component" value="Unassembled WGS sequence"/>
</dbReference>
<feature type="transmembrane region" description="Helical" evidence="1">
    <location>
        <begin position="433"/>
        <end position="454"/>
    </location>
</feature>
<proteinExistence type="predicted"/>
<evidence type="ECO:0000313" key="2">
    <source>
        <dbReference type="EMBL" id="TCK08243.1"/>
    </source>
</evidence>
<reference evidence="2 3" key="1">
    <citation type="submission" date="2019-03" db="EMBL/GenBank/DDBJ databases">
        <title>Genomic Encyclopedia of Archaeal and Bacterial Type Strains, Phase II (KMG-II): from individual species to whole genera.</title>
        <authorList>
            <person name="Goeker M."/>
        </authorList>
    </citation>
    <scope>NUCLEOTIDE SEQUENCE [LARGE SCALE GENOMIC DNA]</scope>
    <source>
        <strain evidence="2 3">DSM 27697</strain>
    </source>
</reference>
<dbReference type="RefSeq" id="WP_132286543.1">
    <property type="nucleotide sequence ID" value="NZ_SMFU01000007.1"/>
</dbReference>
<evidence type="ECO:0000256" key="1">
    <source>
        <dbReference type="SAM" id="Phobius"/>
    </source>
</evidence>
<dbReference type="AlphaFoldDB" id="A0A4R1GMA8"/>
<organism evidence="2 3">
    <name type="scientific">Marinobacterium mangrovicola</name>
    <dbReference type="NCBI Taxonomy" id="1476959"/>
    <lineage>
        <taxon>Bacteria</taxon>
        <taxon>Pseudomonadati</taxon>
        <taxon>Pseudomonadota</taxon>
        <taxon>Gammaproteobacteria</taxon>
        <taxon>Oceanospirillales</taxon>
        <taxon>Oceanospirillaceae</taxon>
        <taxon>Marinobacterium</taxon>
    </lineage>
</organism>
<keyword evidence="1" id="KW-0812">Transmembrane</keyword>
<dbReference type="PROSITE" id="PS51257">
    <property type="entry name" value="PROKAR_LIPOPROTEIN"/>
    <property type="match status" value="1"/>
</dbReference>
<evidence type="ECO:0000313" key="3">
    <source>
        <dbReference type="Proteomes" id="UP000294546"/>
    </source>
</evidence>
<dbReference type="OrthoDB" id="7054036at2"/>
<keyword evidence="3" id="KW-1185">Reference proteome</keyword>
<keyword evidence="1" id="KW-0472">Membrane</keyword>
<dbReference type="EMBL" id="SMFU01000007">
    <property type="protein sequence ID" value="TCK08243.1"/>
    <property type="molecule type" value="Genomic_DNA"/>
</dbReference>
<name>A0A4R1GMA8_9GAMM</name>
<gene>
    <name evidence="2" type="ORF">CLV83_0317</name>
</gene>
<accession>A0A4R1GMA8</accession>
<protein>
    <submittedName>
        <fullName evidence="2">Uncharacterized protein</fullName>
    </submittedName>
</protein>
<sequence length="459" mass="51079">MRLALSCITRKQAASLLLAVVLLTGCTSLNLTSPRPNPGAQLSASDEISATTDMDMLGLQSLVMSMADEYVSSVSEVAFLHLRPKAQTSNERVLIQSFMRNSFGAATEIAAGRNPDIGLLDMLVLVTLQRETFENYWIPNIWGEERGRDALAQLKNTERGLWQRSSRLLSPDQQATLRRLIDAWLEENPDRLVVELIRFDEFADARGMPQKQQRDAAVGLLKEINNAVSAIDEALLFAERALWYTGRLTYIAGEQAELSAYRILATPEVQETLAQFDELQQTLNAFQVTLASYPDHLAQVERNLFENLSAERKRAIDYLFERIAQERAQIFSSVSDSSGQVKEILPSSLELINASANLASMTNEALINLDGLMARIDTQFSSTPDADKDFSADALELVSASSQLASQLQLLLPRLQQDLDTAERFSTNLVDYLFWRLVALIAFIFCGIAALRLIPGRKA</sequence>